<reference evidence="2 3" key="1">
    <citation type="submission" date="2020-08" db="EMBL/GenBank/DDBJ databases">
        <title>Genomic Encyclopedia of Type Strains, Phase IV (KMG-IV): sequencing the most valuable type-strain genomes for metagenomic binning, comparative biology and taxonomic classification.</title>
        <authorList>
            <person name="Goeker M."/>
        </authorList>
    </citation>
    <scope>NUCLEOTIDE SEQUENCE [LARGE SCALE GENOMIC DNA]</scope>
    <source>
        <strain evidence="2 3">DSM 101791</strain>
    </source>
</reference>
<evidence type="ECO:0000259" key="1">
    <source>
        <dbReference type="Pfam" id="PF01370"/>
    </source>
</evidence>
<dbReference type="Proteomes" id="UP000525389">
    <property type="component" value="Unassembled WGS sequence"/>
</dbReference>
<organism evidence="2 3">
    <name type="scientific">Deinococcus budaensis</name>
    <dbReference type="NCBI Taxonomy" id="1665626"/>
    <lineage>
        <taxon>Bacteria</taxon>
        <taxon>Thermotogati</taxon>
        <taxon>Deinococcota</taxon>
        <taxon>Deinococci</taxon>
        <taxon>Deinococcales</taxon>
        <taxon>Deinococcaceae</taxon>
        <taxon>Deinococcus</taxon>
    </lineage>
</organism>
<dbReference type="Pfam" id="PF01370">
    <property type="entry name" value="Epimerase"/>
    <property type="match status" value="1"/>
</dbReference>
<dbReference type="InterPro" id="IPR001509">
    <property type="entry name" value="Epimerase_deHydtase"/>
</dbReference>
<dbReference type="EMBL" id="JACHFN010000007">
    <property type="protein sequence ID" value="MBB5234732.1"/>
    <property type="molecule type" value="Genomic_DNA"/>
</dbReference>
<proteinExistence type="predicted"/>
<dbReference type="PANTHER" id="PTHR43245:SF13">
    <property type="entry name" value="UDP-D-APIOSE_UDP-D-XYLOSE SYNTHASE 2"/>
    <property type="match status" value="1"/>
</dbReference>
<protein>
    <submittedName>
        <fullName evidence="2">Nucleoside-diphosphate-sugar epimerase</fullName>
    </submittedName>
</protein>
<gene>
    <name evidence="2" type="ORF">HNQ09_002175</name>
</gene>
<sequence>MTPTDLHVVLGAGPAGTTLSTELARRGHRVRLVDRRDDPPVPAGVEHVRADLSDADAATSATRGASVIYHCVNVAYHLQPRLLPGLGEAILTAAERQGARLVVLDTLYPYGEANGESLTEDTPWAATTVKGRLRADLDRRYLRAHEEGRVRVVAGRSADFYGPGVLNSTLGGAVFPAALTGGEVLTLLDTSLPHSYTYIRDVARGLATLGERPEGDGRIWHLPTVPARSTDEVLELVARAVGRPLRVHNLRRAEAYGPFDQTFMDSYAEMLYQHRIPQNMVSTAFEHQFGVFPTPLEEGIAQTLAWYREVLAGQWAAPQRADRSGPNPTA</sequence>
<dbReference type="Gene3D" id="3.40.50.720">
    <property type="entry name" value="NAD(P)-binding Rossmann-like Domain"/>
    <property type="match status" value="1"/>
</dbReference>
<dbReference type="InterPro" id="IPR036291">
    <property type="entry name" value="NAD(P)-bd_dom_sf"/>
</dbReference>
<evidence type="ECO:0000313" key="2">
    <source>
        <dbReference type="EMBL" id="MBB5234732.1"/>
    </source>
</evidence>
<dbReference type="PANTHER" id="PTHR43245">
    <property type="entry name" value="BIFUNCTIONAL POLYMYXIN RESISTANCE PROTEIN ARNA"/>
    <property type="match status" value="1"/>
</dbReference>
<accession>A0A7W8GFM9</accession>
<keyword evidence="3" id="KW-1185">Reference proteome</keyword>
<dbReference type="AlphaFoldDB" id="A0A7W8GFM9"/>
<name>A0A7W8GFM9_9DEIO</name>
<evidence type="ECO:0000313" key="3">
    <source>
        <dbReference type="Proteomes" id="UP000525389"/>
    </source>
</evidence>
<dbReference type="RefSeq" id="WP_184028946.1">
    <property type="nucleotide sequence ID" value="NZ_JACHFN010000007.1"/>
</dbReference>
<dbReference type="SUPFAM" id="SSF51735">
    <property type="entry name" value="NAD(P)-binding Rossmann-fold domains"/>
    <property type="match status" value="1"/>
</dbReference>
<dbReference type="InterPro" id="IPR050177">
    <property type="entry name" value="Lipid_A_modif_metabolic_enz"/>
</dbReference>
<feature type="domain" description="NAD-dependent epimerase/dehydratase" evidence="1">
    <location>
        <begin position="9"/>
        <end position="215"/>
    </location>
</feature>
<comment type="caution">
    <text evidence="2">The sequence shown here is derived from an EMBL/GenBank/DDBJ whole genome shotgun (WGS) entry which is preliminary data.</text>
</comment>